<feature type="compositionally biased region" description="Basic and acidic residues" evidence="1">
    <location>
        <begin position="1"/>
        <end position="10"/>
    </location>
</feature>
<name>A0A840TKD0_9BACT</name>
<dbReference type="Proteomes" id="UP000557307">
    <property type="component" value="Unassembled WGS sequence"/>
</dbReference>
<keyword evidence="2" id="KW-1133">Transmembrane helix</keyword>
<proteinExistence type="predicted"/>
<feature type="transmembrane region" description="Helical" evidence="2">
    <location>
        <begin position="32"/>
        <end position="50"/>
    </location>
</feature>
<protein>
    <recommendedName>
        <fullName evidence="5">Glycosyltransferase RgtA/B/C/D-like domain-containing protein</fullName>
    </recommendedName>
</protein>
<evidence type="ECO:0008006" key="5">
    <source>
        <dbReference type="Google" id="ProtNLM"/>
    </source>
</evidence>
<accession>A0A840TKD0</accession>
<dbReference type="EMBL" id="JACHGF010000002">
    <property type="protein sequence ID" value="MBB5283395.1"/>
    <property type="molecule type" value="Genomic_DNA"/>
</dbReference>
<gene>
    <name evidence="3" type="ORF">HNQ92_001521</name>
</gene>
<dbReference type="AlphaFoldDB" id="A0A840TKD0"/>
<comment type="caution">
    <text evidence="3">The sequence shown here is derived from an EMBL/GenBank/DDBJ whole genome shotgun (WGS) entry which is preliminary data.</text>
</comment>
<sequence>MKDLRPESQRRPKPITPATTTQGQPAGTKPKWIFLFIFGASIIVVSRWYYVEQYAVALPFWDQWDAEWAKLLKPWTEGTLRLSDLWAAHNEHRILPTRLLTLLCFELSGSWNNLYEARLNIPLSAVTPLLLLWLLYKEGEIQGVRWLLVAVILAGASLPFSWENILIGFQSQFYFIQVFTLSSLALAVHRPDQGWSIFLILGLSLLSMLTLASGLLTPLAVAAVYGSRALVQRQMTFKSMGFILLLVLMAALAYWTMPYNMGHQALRAENATEFMEAVIRVMAWPFSEDNLRYGVMWLPALVALPMLLGRRLMGKTDLLMLGCLVWTAMQGMALAYGRGHNLLHLPPRYTDFLLLGLAANTWFVLRAPEVLGDRTGTRWGLRFAALFFICALLNSYKKHTKNDHKIMRKEHEIRLIQTENVEAYLKAGDPSVLDKPGFQIPYPDHKRLQHMLDDPGLRKVLPKKDKR</sequence>
<feature type="transmembrane region" description="Helical" evidence="2">
    <location>
        <begin position="119"/>
        <end position="136"/>
    </location>
</feature>
<evidence type="ECO:0000256" key="2">
    <source>
        <dbReference type="SAM" id="Phobius"/>
    </source>
</evidence>
<feature type="transmembrane region" description="Helical" evidence="2">
    <location>
        <begin position="197"/>
        <end position="225"/>
    </location>
</feature>
<feature type="transmembrane region" description="Helical" evidence="2">
    <location>
        <begin position="318"/>
        <end position="337"/>
    </location>
</feature>
<keyword evidence="4" id="KW-1185">Reference proteome</keyword>
<reference evidence="3 4" key="1">
    <citation type="submission" date="2020-08" db="EMBL/GenBank/DDBJ databases">
        <title>Genomic Encyclopedia of Type Strains, Phase IV (KMG-IV): sequencing the most valuable type-strain genomes for metagenomic binning, comparative biology and taxonomic classification.</title>
        <authorList>
            <person name="Goeker M."/>
        </authorList>
    </citation>
    <scope>NUCLEOTIDE SEQUENCE [LARGE SCALE GENOMIC DNA]</scope>
    <source>
        <strain evidence="3 4">DSM 105074</strain>
    </source>
</reference>
<keyword evidence="2" id="KW-0812">Transmembrane</keyword>
<keyword evidence="2" id="KW-0472">Membrane</keyword>
<feature type="transmembrane region" description="Helical" evidence="2">
    <location>
        <begin position="237"/>
        <end position="257"/>
    </location>
</feature>
<evidence type="ECO:0000313" key="3">
    <source>
        <dbReference type="EMBL" id="MBB5283395.1"/>
    </source>
</evidence>
<evidence type="ECO:0000256" key="1">
    <source>
        <dbReference type="SAM" id="MobiDB-lite"/>
    </source>
</evidence>
<dbReference type="RefSeq" id="WP_184172749.1">
    <property type="nucleotide sequence ID" value="NZ_JACHGF010000002.1"/>
</dbReference>
<organism evidence="3 4">
    <name type="scientific">Rhabdobacter roseus</name>
    <dbReference type="NCBI Taxonomy" id="1655419"/>
    <lineage>
        <taxon>Bacteria</taxon>
        <taxon>Pseudomonadati</taxon>
        <taxon>Bacteroidota</taxon>
        <taxon>Cytophagia</taxon>
        <taxon>Cytophagales</taxon>
        <taxon>Cytophagaceae</taxon>
        <taxon>Rhabdobacter</taxon>
    </lineage>
</organism>
<feature type="region of interest" description="Disordered" evidence="1">
    <location>
        <begin position="1"/>
        <end position="25"/>
    </location>
</feature>
<feature type="transmembrane region" description="Helical" evidence="2">
    <location>
        <begin position="143"/>
        <end position="162"/>
    </location>
</feature>
<evidence type="ECO:0000313" key="4">
    <source>
        <dbReference type="Proteomes" id="UP000557307"/>
    </source>
</evidence>
<feature type="transmembrane region" description="Helical" evidence="2">
    <location>
        <begin position="379"/>
        <end position="396"/>
    </location>
</feature>